<gene>
    <name evidence="6" type="primary">MORN1</name>
    <name evidence="6" type="ORF">FOL47_009657</name>
</gene>
<evidence type="ECO:0000256" key="1">
    <source>
        <dbReference type="ARBA" id="ARBA00004218"/>
    </source>
</evidence>
<accession>A0A7J6MSD6</accession>
<evidence type="ECO:0000313" key="7">
    <source>
        <dbReference type="Proteomes" id="UP000591131"/>
    </source>
</evidence>
<organism evidence="6 7">
    <name type="scientific">Perkinsus chesapeaki</name>
    <name type="common">Clam parasite</name>
    <name type="synonym">Perkinsus andrewsi</name>
    <dbReference type="NCBI Taxonomy" id="330153"/>
    <lineage>
        <taxon>Eukaryota</taxon>
        <taxon>Sar</taxon>
        <taxon>Alveolata</taxon>
        <taxon>Perkinsozoa</taxon>
        <taxon>Perkinsea</taxon>
        <taxon>Perkinsida</taxon>
        <taxon>Perkinsidae</taxon>
        <taxon>Perkinsus</taxon>
    </lineage>
</organism>
<dbReference type="Pfam" id="PF02493">
    <property type="entry name" value="MORN"/>
    <property type="match status" value="6"/>
</dbReference>
<keyword evidence="3" id="KW-0968">Cytoplasmic vesicle</keyword>
<dbReference type="InterPro" id="IPR052472">
    <property type="entry name" value="MORN3"/>
</dbReference>
<dbReference type="PANTHER" id="PTHR46511:SF1">
    <property type="entry name" value="MORN REPEAT-CONTAINING PROTEIN 3"/>
    <property type="match status" value="1"/>
</dbReference>
<dbReference type="InterPro" id="IPR003409">
    <property type="entry name" value="MORN"/>
</dbReference>
<dbReference type="Gene3D" id="2.20.110.10">
    <property type="entry name" value="Histone H3 K4-specific methyltransferase SET7/9 N-terminal domain"/>
    <property type="match status" value="3"/>
</dbReference>
<proteinExistence type="predicted"/>
<keyword evidence="2" id="KW-0677">Repeat</keyword>
<reference evidence="6 7" key="1">
    <citation type="submission" date="2020-04" db="EMBL/GenBank/DDBJ databases">
        <title>Perkinsus chesapeaki whole genome sequence.</title>
        <authorList>
            <person name="Bogema D.R."/>
        </authorList>
    </citation>
    <scope>NUCLEOTIDE SEQUENCE [LARGE SCALE GENOMIC DNA]</scope>
    <source>
        <strain evidence="6">ATCC PRA-425</strain>
    </source>
</reference>
<dbReference type="FunFam" id="2.20.110.10:FF:000002">
    <property type="entry name" value="Phosphatidylinositol 4-phosphate 5-kinase 8"/>
    <property type="match status" value="1"/>
</dbReference>
<dbReference type="Proteomes" id="UP000591131">
    <property type="component" value="Unassembled WGS sequence"/>
</dbReference>
<comment type="function">
    <text evidence="5">Assembles a suppression complex (suppresome) by tethering SIRT1 and MDM2 to regulate composite modifications of p53/TP53. Confers both deacetylation-mediated functional inactivation, by SIRT1, and ubiquitination-dependent degradation, by MDM2, of p53/TP53, promoting a proliferative and cell survival behaviors. May play a role in the regulation of spermatogenesis.</text>
</comment>
<dbReference type="OrthoDB" id="270720at2759"/>
<dbReference type="GO" id="GO:0001669">
    <property type="term" value="C:acrosomal vesicle"/>
    <property type="evidence" value="ECO:0007669"/>
    <property type="project" value="UniProtKB-SubCell"/>
</dbReference>
<comment type="subcellular location">
    <subcellularLocation>
        <location evidence="1">Cytoplasmic vesicle</location>
        <location evidence="1">Secretory vesicle</location>
        <location evidence="1">Acrosome</location>
    </subcellularLocation>
</comment>
<dbReference type="AlphaFoldDB" id="A0A7J6MSD6"/>
<name>A0A7J6MSD6_PERCH</name>
<evidence type="ECO:0000256" key="3">
    <source>
        <dbReference type="ARBA" id="ARBA00023329"/>
    </source>
</evidence>
<dbReference type="SMART" id="SM00698">
    <property type="entry name" value="MORN"/>
    <property type="match status" value="6"/>
</dbReference>
<sequence>MFAGVPRRQEPKRIWRENWKLSEKDAPKHKTVFWTSIDKSGAKTIGCKAEDRMRYAALGSYVGGWKNNKKDGYGTRCSVVAGSRYDGEWKEGMRHGEGMQWVKCRKGKGVRKSYAGSWVNDKREGFGTGYFEDGSSYQGNWIQGRREGEGTMFYANGDIYRGQWRQGKRSGTGTLIVGRTGDLYEGQWLNDRKEGPGRYYYRSRKKVMDGEWAEDMCTAGLVTPYEDDIELNIPPLRLEGADELVQGKLDEIKSNRFLFRVLNTPLPDLFDATELDIIRSAHEAATSNSSDGTASILSLRGLLLSLLGIQLVPEELWGLCVTVGAITQEQAEQAVLLTEAETRAPPESSLPTDNDEVIERVVDDLVDDDEESEGGDDEGSREIRDQYTYRHFILPKGALTVDRCARMISLISGTLGPGTLGQVIYEDDEPFSEASSVGEVAP</sequence>
<dbReference type="SUPFAM" id="SSF82185">
    <property type="entry name" value="Histone H3 K4-specific methyltransferase SET7/9 N-terminal domain"/>
    <property type="match status" value="2"/>
</dbReference>
<protein>
    <recommendedName>
        <fullName evidence="4">MORN repeat-containing protein 3</fullName>
    </recommendedName>
</protein>
<evidence type="ECO:0000256" key="2">
    <source>
        <dbReference type="ARBA" id="ARBA00022737"/>
    </source>
</evidence>
<dbReference type="PANTHER" id="PTHR46511">
    <property type="entry name" value="MORN REPEAT-CONTAINING PROTEIN 3"/>
    <property type="match status" value="1"/>
</dbReference>
<keyword evidence="7" id="KW-1185">Reference proteome</keyword>
<comment type="caution">
    <text evidence="6">The sequence shown here is derived from an EMBL/GenBank/DDBJ whole genome shotgun (WGS) entry which is preliminary data.</text>
</comment>
<dbReference type="EMBL" id="JAAPAO010000069">
    <property type="protein sequence ID" value="KAF4674120.1"/>
    <property type="molecule type" value="Genomic_DNA"/>
</dbReference>
<evidence type="ECO:0000313" key="6">
    <source>
        <dbReference type="EMBL" id="KAF4674120.1"/>
    </source>
</evidence>
<evidence type="ECO:0000256" key="4">
    <source>
        <dbReference type="ARBA" id="ARBA00039854"/>
    </source>
</evidence>
<evidence type="ECO:0000256" key="5">
    <source>
        <dbReference type="ARBA" id="ARBA00045851"/>
    </source>
</evidence>